<evidence type="ECO:0008006" key="4">
    <source>
        <dbReference type="Google" id="ProtNLM"/>
    </source>
</evidence>
<feature type="chain" id="PRO_5042469352" description="Secreted protein" evidence="1">
    <location>
        <begin position="34"/>
        <end position="151"/>
    </location>
</feature>
<evidence type="ECO:0000313" key="2">
    <source>
        <dbReference type="EMBL" id="MDX3129799.1"/>
    </source>
</evidence>
<sequence>MVNGITLKGFRRNLTIAAAAAGLIISFAGSAHAAQGYDLTPTTGDIGGAWAHGSWWQSSDGRYHLNGELKDTGDNDGKGAAFKIKAVYADGGVRYEEVWNTRGFGKTVPIGEYNFASSLRYWELQECILVRSGDGSIHVGYCAPGVYTQYV</sequence>
<reference evidence="2" key="1">
    <citation type="journal article" date="2023" name="Microb. Genom.">
        <title>Mesoterricola silvestris gen. nov., sp. nov., Mesoterricola sediminis sp. nov., Geothrix oryzae sp. nov., Geothrix edaphica sp. nov., Geothrix rubra sp. nov., and Geothrix limicola sp. nov., six novel members of Acidobacteriota isolated from soils.</title>
        <authorList>
            <person name="Weisberg A.J."/>
            <person name="Pearce E."/>
            <person name="Kramer C.G."/>
            <person name="Chang J.H."/>
            <person name="Clarke C.R."/>
        </authorList>
    </citation>
    <scope>NUCLEOTIDE SEQUENCE</scope>
    <source>
        <strain evidence="2">ND06-05F</strain>
    </source>
</reference>
<feature type="signal peptide" evidence="1">
    <location>
        <begin position="1"/>
        <end position="33"/>
    </location>
</feature>
<gene>
    <name evidence="2" type="ORF">PV367_08310</name>
</gene>
<dbReference type="EMBL" id="JARAWN010000033">
    <property type="protein sequence ID" value="MDX3129799.1"/>
    <property type="molecule type" value="Genomic_DNA"/>
</dbReference>
<evidence type="ECO:0000256" key="1">
    <source>
        <dbReference type="SAM" id="SignalP"/>
    </source>
</evidence>
<protein>
    <recommendedName>
        <fullName evidence="4">Secreted protein</fullName>
    </recommendedName>
</protein>
<accession>A0AAJ2PLZ1</accession>
<dbReference type="Proteomes" id="UP001273589">
    <property type="component" value="Unassembled WGS sequence"/>
</dbReference>
<comment type="caution">
    <text evidence="2">The sequence shown here is derived from an EMBL/GenBank/DDBJ whole genome shotgun (WGS) entry which is preliminary data.</text>
</comment>
<dbReference type="AlphaFoldDB" id="A0AAJ2PLZ1"/>
<keyword evidence="1" id="KW-0732">Signal</keyword>
<dbReference type="RefSeq" id="WP_319690267.1">
    <property type="nucleotide sequence ID" value="NZ_CP108079.1"/>
</dbReference>
<proteinExistence type="predicted"/>
<evidence type="ECO:0000313" key="3">
    <source>
        <dbReference type="Proteomes" id="UP001273589"/>
    </source>
</evidence>
<organism evidence="2 3">
    <name type="scientific">Streptomyces europaeiscabiei</name>
    <dbReference type="NCBI Taxonomy" id="146819"/>
    <lineage>
        <taxon>Bacteria</taxon>
        <taxon>Bacillati</taxon>
        <taxon>Actinomycetota</taxon>
        <taxon>Actinomycetes</taxon>
        <taxon>Kitasatosporales</taxon>
        <taxon>Streptomycetaceae</taxon>
        <taxon>Streptomyces</taxon>
    </lineage>
</organism>
<name>A0AAJ2PLZ1_9ACTN</name>